<dbReference type="PROSITE" id="PS51013">
    <property type="entry name" value="PANNEXIN"/>
    <property type="match status" value="1"/>
</dbReference>
<sequence>MKKYRRMVLYLVTEAFSKLGSPTIRNDDFYDRISRRYSLVVIGISFLIISTSQFIGDPIDCYTQNVAQHQISYVNQACWIFGNSYYLPFDKSLPNRYEKEPNQIIYYQWVPFILLGMMLLFSFPSFMWISINRSCGINTKTLTKLIRDLDHLNPDSHQPKIRTLTQHIDKALAYHYQSKNGLFSCIRSGNYLTGVYLIVKLLYILNGIGQLFLLNIFIGQNYSKYGLNALKQWYQGTEMITLEYFPRITICKYTIRMLGDNIQNYAVQCLLPINIYNEKIFLFLWFWLIFVSIISIYGLVKWCYYFSTRSRIQFIEQYLKVHSLYPPSQQLEIFLNEYCRNDGLLLLRLISKNTTRIVACEIVCELWENWKIKQKINSSMDSEGLKLFIESTII</sequence>
<dbReference type="Pfam" id="PF00876">
    <property type="entry name" value="Innexin"/>
    <property type="match status" value="1"/>
</dbReference>
<evidence type="ECO:0000256" key="5">
    <source>
        <dbReference type="ARBA" id="ARBA00022989"/>
    </source>
</evidence>
<evidence type="ECO:0000313" key="12">
    <source>
        <dbReference type="Proteomes" id="UP000663829"/>
    </source>
</evidence>
<dbReference type="PANTHER" id="PTHR11893">
    <property type="entry name" value="INNEXIN"/>
    <property type="match status" value="1"/>
</dbReference>
<name>A0A813WH22_9BILA</name>
<keyword evidence="4 9" id="KW-0812">Transmembrane</keyword>
<keyword evidence="8 9" id="KW-0407">Ion channel</keyword>
<evidence type="ECO:0000256" key="1">
    <source>
        <dbReference type="ARBA" id="ARBA00004651"/>
    </source>
</evidence>
<protein>
    <recommendedName>
        <fullName evidence="9">Innexin</fullName>
    </recommendedName>
</protein>
<comment type="function">
    <text evidence="9">Structural component of the gap junctions.</text>
</comment>
<keyword evidence="3" id="KW-1003">Cell membrane</keyword>
<dbReference type="EMBL" id="CAJOBC010000912">
    <property type="protein sequence ID" value="CAF3638295.1"/>
    <property type="molecule type" value="Genomic_DNA"/>
</dbReference>
<dbReference type="AlphaFoldDB" id="A0A813WH22"/>
<dbReference type="Proteomes" id="UP000663829">
    <property type="component" value="Unassembled WGS sequence"/>
</dbReference>
<dbReference type="PRINTS" id="PR01262">
    <property type="entry name" value="INNEXIN"/>
</dbReference>
<evidence type="ECO:0000256" key="2">
    <source>
        <dbReference type="ARBA" id="ARBA00022448"/>
    </source>
</evidence>
<evidence type="ECO:0000256" key="4">
    <source>
        <dbReference type="ARBA" id="ARBA00022692"/>
    </source>
</evidence>
<comment type="similarity">
    <text evidence="9">Belongs to the pannexin family.</text>
</comment>
<evidence type="ECO:0000256" key="3">
    <source>
        <dbReference type="ARBA" id="ARBA00022475"/>
    </source>
</evidence>
<evidence type="ECO:0000256" key="7">
    <source>
        <dbReference type="ARBA" id="ARBA00023136"/>
    </source>
</evidence>
<gene>
    <name evidence="9" type="primary">inx</name>
    <name evidence="10" type="ORF">GPM918_LOCUS6053</name>
    <name evidence="11" type="ORF">SRO942_LOCUS6053</name>
</gene>
<proteinExistence type="inferred from homology"/>
<evidence type="ECO:0000256" key="8">
    <source>
        <dbReference type="ARBA" id="ARBA00023303"/>
    </source>
</evidence>
<evidence type="ECO:0000313" key="11">
    <source>
        <dbReference type="EMBL" id="CAF3638295.1"/>
    </source>
</evidence>
<evidence type="ECO:0000256" key="9">
    <source>
        <dbReference type="RuleBase" id="RU010713"/>
    </source>
</evidence>
<dbReference type="OrthoDB" id="5867527at2759"/>
<keyword evidence="2 9" id="KW-0813">Transport</keyword>
<feature type="transmembrane region" description="Helical" evidence="9">
    <location>
        <begin position="104"/>
        <end position="123"/>
    </location>
</feature>
<keyword evidence="6 9" id="KW-0406">Ion transport</keyword>
<reference evidence="10" key="1">
    <citation type="submission" date="2021-02" db="EMBL/GenBank/DDBJ databases">
        <authorList>
            <person name="Nowell W R."/>
        </authorList>
    </citation>
    <scope>NUCLEOTIDE SEQUENCE</scope>
</reference>
<organism evidence="10 12">
    <name type="scientific">Didymodactylos carnosus</name>
    <dbReference type="NCBI Taxonomy" id="1234261"/>
    <lineage>
        <taxon>Eukaryota</taxon>
        <taxon>Metazoa</taxon>
        <taxon>Spiralia</taxon>
        <taxon>Gnathifera</taxon>
        <taxon>Rotifera</taxon>
        <taxon>Eurotatoria</taxon>
        <taxon>Bdelloidea</taxon>
        <taxon>Philodinida</taxon>
        <taxon>Philodinidae</taxon>
        <taxon>Didymodactylos</taxon>
    </lineage>
</organism>
<dbReference type="GO" id="GO:0005886">
    <property type="term" value="C:plasma membrane"/>
    <property type="evidence" value="ECO:0007669"/>
    <property type="project" value="UniProtKB-SubCell"/>
</dbReference>
<dbReference type="InterPro" id="IPR000990">
    <property type="entry name" value="Innexin"/>
</dbReference>
<feature type="transmembrane region" description="Helical" evidence="9">
    <location>
        <begin position="37"/>
        <end position="55"/>
    </location>
</feature>
<dbReference type="EMBL" id="CAJNOQ010000912">
    <property type="protein sequence ID" value="CAF0850635.1"/>
    <property type="molecule type" value="Genomic_DNA"/>
</dbReference>
<feature type="transmembrane region" description="Helical" evidence="9">
    <location>
        <begin position="197"/>
        <end position="218"/>
    </location>
</feature>
<evidence type="ECO:0000313" key="10">
    <source>
        <dbReference type="EMBL" id="CAF0850635.1"/>
    </source>
</evidence>
<keyword evidence="7 9" id="KW-0472">Membrane</keyword>
<comment type="caution">
    <text evidence="10">The sequence shown here is derived from an EMBL/GenBank/DDBJ whole genome shotgun (WGS) entry which is preliminary data.</text>
</comment>
<comment type="subcellular location">
    <subcellularLocation>
        <location evidence="1 9">Cell membrane</location>
        <topology evidence="1 9">Multi-pass membrane protein</topology>
    </subcellularLocation>
</comment>
<dbReference type="GO" id="GO:0005921">
    <property type="term" value="C:gap junction"/>
    <property type="evidence" value="ECO:0007669"/>
    <property type="project" value="UniProtKB-UniRule"/>
</dbReference>
<dbReference type="Proteomes" id="UP000681722">
    <property type="component" value="Unassembled WGS sequence"/>
</dbReference>
<dbReference type="PANTHER" id="PTHR11893:SF36">
    <property type="entry name" value="INNEXIN-5"/>
    <property type="match status" value="1"/>
</dbReference>
<keyword evidence="12" id="KW-1185">Reference proteome</keyword>
<feature type="transmembrane region" description="Helical" evidence="9">
    <location>
        <begin position="280"/>
        <end position="300"/>
    </location>
</feature>
<evidence type="ECO:0000256" key="6">
    <source>
        <dbReference type="ARBA" id="ARBA00023065"/>
    </source>
</evidence>
<dbReference type="GO" id="GO:0034220">
    <property type="term" value="P:monoatomic ion transmembrane transport"/>
    <property type="evidence" value="ECO:0007669"/>
    <property type="project" value="UniProtKB-KW"/>
</dbReference>
<keyword evidence="5 9" id="KW-1133">Transmembrane helix</keyword>
<accession>A0A813WH22</accession>